<dbReference type="Gene3D" id="6.10.250.1450">
    <property type="match status" value="1"/>
</dbReference>
<dbReference type="EMBL" id="WTVP01000022">
    <property type="protein sequence ID" value="NMG15777.1"/>
    <property type="molecule type" value="Genomic_DNA"/>
</dbReference>
<proteinExistence type="predicted"/>
<accession>A0ABX1NV21</accession>
<gene>
    <name evidence="1" type="ORF">GPA24_09540</name>
</gene>
<protein>
    <submittedName>
        <fullName evidence="1">NADH-quinone oxidoreductase subunit F</fullName>
        <ecNumber evidence="1">1.6.5.11</ecNumber>
    </submittedName>
</protein>
<evidence type="ECO:0000313" key="1">
    <source>
        <dbReference type="EMBL" id="NMG15777.1"/>
    </source>
</evidence>
<sequence>MSARGLILAGVDGDRTWRLQDYIGRGGYSALKKIIAEKIPAETIIAELKASS</sequence>
<comment type="caution">
    <text evidence="1">The sequence shown here is derived from an EMBL/GenBank/DDBJ whole genome shotgun (WGS) entry which is preliminary data.</text>
</comment>
<dbReference type="GO" id="GO:0016491">
    <property type="term" value="F:oxidoreductase activity"/>
    <property type="evidence" value="ECO:0007669"/>
    <property type="project" value="UniProtKB-KW"/>
</dbReference>
<organism evidence="1 2">
    <name type="scientific">Aromatoleum bremense</name>
    <dbReference type="NCBI Taxonomy" id="76115"/>
    <lineage>
        <taxon>Bacteria</taxon>
        <taxon>Pseudomonadati</taxon>
        <taxon>Pseudomonadota</taxon>
        <taxon>Betaproteobacteria</taxon>
        <taxon>Rhodocyclales</taxon>
        <taxon>Rhodocyclaceae</taxon>
        <taxon>Aromatoleum</taxon>
    </lineage>
</organism>
<dbReference type="Proteomes" id="UP000633943">
    <property type="component" value="Unassembled WGS sequence"/>
</dbReference>
<evidence type="ECO:0000313" key="2">
    <source>
        <dbReference type="Proteomes" id="UP000633943"/>
    </source>
</evidence>
<dbReference type="EC" id="1.6.5.11" evidence="1"/>
<keyword evidence="2" id="KW-1185">Reference proteome</keyword>
<keyword evidence="1" id="KW-0560">Oxidoreductase</keyword>
<reference evidence="1 2" key="1">
    <citation type="submission" date="2019-12" db="EMBL/GenBank/DDBJ databases">
        <title>Comparative genomics gives insights into the taxonomy of the Azoarcus-Aromatoleum group and reveals separate origins of nif in the plant-associated Azoarcus and non-plant-associated Aromatoleum sub-groups.</title>
        <authorList>
            <person name="Lafos M."/>
            <person name="Maluk M."/>
            <person name="Batista M."/>
            <person name="Junghare M."/>
            <person name="Carmona M."/>
            <person name="Faoro H."/>
            <person name="Cruz L.M."/>
            <person name="Battistoni F."/>
            <person name="De Souza E."/>
            <person name="Pedrosa F."/>
            <person name="Chen W.-M."/>
            <person name="Poole P.S."/>
            <person name="Dixon R.A."/>
            <person name="James E.K."/>
        </authorList>
    </citation>
    <scope>NUCLEOTIDE SEQUENCE [LARGE SCALE GENOMIC DNA]</scope>
    <source>
        <strain evidence="1 2">PbN1</strain>
    </source>
</reference>
<feature type="non-terminal residue" evidence="1">
    <location>
        <position position="52"/>
    </location>
</feature>
<name>A0ABX1NV21_9RHOO</name>